<protein>
    <recommendedName>
        <fullName evidence="2">5'-nucleotidase</fullName>
        <ecNumber evidence="2">3.1.3.5</ecNumber>
    </recommendedName>
</protein>
<proteinExistence type="predicted"/>
<dbReference type="PANTHER" id="PTHR11575">
    <property type="entry name" value="5'-NUCLEOTIDASE-RELATED"/>
    <property type="match status" value="1"/>
</dbReference>
<name>A0AA88HA12_ARTSF</name>
<reference evidence="3" key="1">
    <citation type="submission" date="2023-07" db="EMBL/GenBank/DDBJ databases">
        <title>Chromosome-level genome assembly of Artemia franciscana.</title>
        <authorList>
            <person name="Jo E."/>
        </authorList>
    </citation>
    <scope>NUCLEOTIDE SEQUENCE</scope>
    <source>
        <tissue evidence="3">Whole body</tissue>
    </source>
</reference>
<evidence type="ECO:0000313" key="4">
    <source>
        <dbReference type="EMBL" id="KAK2701746.1"/>
    </source>
</evidence>
<dbReference type="SUPFAM" id="SSF56300">
    <property type="entry name" value="Metallo-dependent phosphatases"/>
    <property type="match status" value="1"/>
</dbReference>
<dbReference type="InterPro" id="IPR029052">
    <property type="entry name" value="Metallo-depent_PP-like"/>
</dbReference>
<dbReference type="Proteomes" id="UP001187531">
    <property type="component" value="Unassembled WGS sequence"/>
</dbReference>
<comment type="catalytic activity">
    <reaction evidence="1">
        <text>a ribonucleoside 5'-phosphate + H2O = a ribonucleoside + phosphate</text>
        <dbReference type="Rhea" id="RHEA:12484"/>
        <dbReference type="ChEBI" id="CHEBI:15377"/>
        <dbReference type="ChEBI" id="CHEBI:18254"/>
        <dbReference type="ChEBI" id="CHEBI:43474"/>
        <dbReference type="ChEBI" id="CHEBI:58043"/>
        <dbReference type="EC" id="3.1.3.5"/>
    </reaction>
</comment>
<keyword evidence="5" id="KW-1185">Reference proteome</keyword>
<accession>A0AA88HA12</accession>
<dbReference type="GO" id="GO:0009166">
    <property type="term" value="P:nucleotide catabolic process"/>
    <property type="evidence" value="ECO:0007669"/>
    <property type="project" value="InterPro"/>
</dbReference>
<evidence type="ECO:0000256" key="1">
    <source>
        <dbReference type="ARBA" id="ARBA00000815"/>
    </source>
</evidence>
<evidence type="ECO:0000313" key="3">
    <source>
        <dbReference type="EMBL" id="KAK2701587.1"/>
    </source>
</evidence>
<dbReference type="AlphaFoldDB" id="A0AA88HA12"/>
<dbReference type="EMBL" id="JAVRJZ010001931">
    <property type="protein sequence ID" value="KAK2701746.1"/>
    <property type="molecule type" value="Genomic_DNA"/>
</dbReference>
<dbReference type="EMBL" id="JAVRJZ010003481">
    <property type="protein sequence ID" value="KAK2701587.1"/>
    <property type="molecule type" value="Genomic_DNA"/>
</dbReference>
<dbReference type="InterPro" id="IPR006179">
    <property type="entry name" value="5_nucleotidase/apyrase"/>
</dbReference>
<gene>
    <name evidence="4" type="ORF">QYM36_019613</name>
    <name evidence="3" type="ORF">QYM36_019772</name>
</gene>
<dbReference type="PANTHER" id="PTHR11575:SF24">
    <property type="entry name" value="5'-NUCLEOTIDASE"/>
    <property type="match status" value="1"/>
</dbReference>
<sequence>MYKTCAVRKQAVSLNAHMCLALGNHEFDDGVPGLMNMTLQAEFPVLGANIDTALEPELAKTIDKSVIVEVGGRRIGIIGFITKNTD</sequence>
<dbReference type="Gene3D" id="3.60.21.10">
    <property type="match status" value="1"/>
</dbReference>
<feature type="non-terminal residue" evidence="3">
    <location>
        <position position="1"/>
    </location>
</feature>
<evidence type="ECO:0000256" key="2">
    <source>
        <dbReference type="ARBA" id="ARBA00012643"/>
    </source>
</evidence>
<dbReference type="EC" id="3.1.3.5" evidence="2"/>
<evidence type="ECO:0000313" key="5">
    <source>
        <dbReference type="Proteomes" id="UP001187531"/>
    </source>
</evidence>
<comment type="caution">
    <text evidence="3">The sequence shown here is derived from an EMBL/GenBank/DDBJ whole genome shotgun (WGS) entry which is preliminary data.</text>
</comment>
<organism evidence="3 5">
    <name type="scientific">Artemia franciscana</name>
    <name type="common">Brine shrimp</name>
    <name type="synonym">Artemia sanfranciscana</name>
    <dbReference type="NCBI Taxonomy" id="6661"/>
    <lineage>
        <taxon>Eukaryota</taxon>
        <taxon>Metazoa</taxon>
        <taxon>Ecdysozoa</taxon>
        <taxon>Arthropoda</taxon>
        <taxon>Crustacea</taxon>
        <taxon>Branchiopoda</taxon>
        <taxon>Anostraca</taxon>
        <taxon>Artemiidae</taxon>
        <taxon>Artemia</taxon>
    </lineage>
</organism>
<dbReference type="GO" id="GO:0008253">
    <property type="term" value="F:5'-nucleotidase activity"/>
    <property type="evidence" value="ECO:0007669"/>
    <property type="project" value="UniProtKB-EC"/>
</dbReference>